<dbReference type="AlphaFoldDB" id="D7TDC7"/>
<dbReference type="PaxDb" id="29760-VIT_12s0057g01600.t01"/>
<evidence type="ECO:0000313" key="1">
    <source>
        <dbReference type="EMBL" id="CBI28500.3"/>
    </source>
</evidence>
<dbReference type="InParanoid" id="D7TDC7"/>
<dbReference type="Proteomes" id="UP000009183">
    <property type="component" value="Chromosome 12"/>
</dbReference>
<dbReference type="EMBL" id="FN595759">
    <property type="protein sequence ID" value="CBI28500.3"/>
    <property type="molecule type" value="Genomic_DNA"/>
</dbReference>
<accession>D7TDC7</accession>
<reference evidence="2" key="1">
    <citation type="journal article" date="2007" name="Nature">
        <title>The grapevine genome sequence suggests ancestral hexaploidization in major angiosperm phyla.</title>
        <authorList>
            <consortium name="The French-Italian Public Consortium for Grapevine Genome Characterization."/>
            <person name="Jaillon O."/>
            <person name="Aury J.-M."/>
            <person name="Noel B."/>
            <person name="Policriti A."/>
            <person name="Clepet C."/>
            <person name="Casagrande A."/>
            <person name="Choisne N."/>
            <person name="Aubourg S."/>
            <person name="Vitulo N."/>
            <person name="Jubin C."/>
            <person name="Vezzi A."/>
            <person name="Legeai F."/>
            <person name="Hugueney P."/>
            <person name="Dasilva C."/>
            <person name="Horner D."/>
            <person name="Mica E."/>
            <person name="Jublot D."/>
            <person name="Poulain J."/>
            <person name="Bruyere C."/>
            <person name="Billault A."/>
            <person name="Segurens B."/>
            <person name="Gouyvenoux M."/>
            <person name="Ugarte E."/>
            <person name="Cattonaro F."/>
            <person name="Anthouard V."/>
            <person name="Vico V."/>
            <person name="Del Fabbro C."/>
            <person name="Alaux M."/>
            <person name="Di Gaspero G."/>
            <person name="Dumas V."/>
            <person name="Felice N."/>
            <person name="Paillard S."/>
            <person name="Juman I."/>
            <person name="Moroldo M."/>
            <person name="Scalabrin S."/>
            <person name="Canaguier A."/>
            <person name="Le Clainche I."/>
            <person name="Malacrida G."/>
            <person name="Durand E."/>
            <person name="Pesole G."/>
            <person name="Laucou V."/>
            <person name="Chatelet P."/>
            <person name="Merdinoglu D."/>
            <person name="Delledonne M."/>
            <person name="Pezzotti M."/>
            <person name="Lecharny A."/>
            <person name="Scarpelli C."/>
            <person name="Artiguenave F."/>
            <person name="Pe M.E."/>
            <person name="Valle G."/>
            <person name="Morgante M."/>
            <person name="Caboche M."/>
            <person name="Adam-Blondon A.-F."/>
            <person name="Weissenbach J."/>
            <person name="Quetier F."/>
            <person name="Wincker P."/>
        </authorList>
    </citation>
    <scope>NUCLEOTIDE SEQUENCE [LARGE SCALE GENOMIC DNA]</scope>
    <source>
        <strain evidence="2">cv. Pinot noir / PN40024</strain>
    </source>
</reference>
<organism evidence="1 2">
    <name type="scientific">Vitis vinifera</name>
    <name type="common">Grape</name>
    <dbReference type="NCBI Taxonomy" id="29760"/>
    <lineage>
        <taxon>Eukaryota</taxon>
        <taxon>Viridiplantae</taxon>
        <taxon>Streptophyta</taxon>
        <taxon>Embryophyta</taxon>
        <taxon>Tracheophyta</taxon>
        <taxon>Spermatophyta</taxon>
        <taxon>Magnoliopsida</taxon>
        <taxon>eudicotyledons</taxon>
        <taxon>Gunneridae</taxon>
        <taxon>Pentapetalae</taxon>
        <taxon>rosids</taxon>
        <taxon>Vitales</taxon>
        <taxon>Vitaceae</taxon>
        <taxon>Viteae</taxon>
        <taxon>Vitis</taxon>
    </lineage>
</organism>
<proteinExistence type="predicted"/>
<dbReference type="HOGENOM" id="CLU_2692869_0_0_1"/>
<gene>
    <name evidence="1" type="ordered locus">VIT_12s0057g01600</name>
</gene>
<keyword evidence="2" id="KW-1185">Reference proteome</keyword>
<protein>
    <submittedName>
        <fullName evidence="1">Uncharacterized protein</fullName>
    </submittedName>
</protein>
<sequence>MLLGCEGARMKMKPKAHFQPLTPFQSPRSIPKGPDPKPFLTHFQSLLVPFVCSFPGPFSKSLLLLHGYHFQAHF</sequence>
<evidence type="ECO:0000313" key="2">
    <source>
        <dbReference type="Proteomes" id="UP000009183"/>
    </source>
</evidence>
<name>D7TDC7_VITVI</name>